<dbReference type="AlphaFoldDB" id="A0A9X1CLL3"/>
<evidence type="ECO:0000313" key="6">
    <source>
        <dbReference type="EMBL" id="MBP2079917.1"/>
    </source>
</evidence>
<dbReference type="InterPro" id="IPR013325">
    <property type="entry name" value="RNA_pol_sigma_r2"/>
</dbReference>
<protein>
    <submittedName>
        <fullName evidence="6">RNA polymerase sigma-70 factor (ECF subfamily)</fullName>
    </submittedName>
</protein>
<keyword evidence="2" id="KW-0805">Transcription regulation</keyword>
<dbReference type="Gene3D" id="1.10.1740.10">
    <property type="match status" value="1"/>
</dbReference>
<dbReference type="GO" id="GO:0006352">
    <property type="term" value="P:DNA-templated transcription initiation"/>
    <property type="evidence" value="ECO:0007669"/>
    <property type="project" value="InterPro"/>
</dbReference>
<dbReference type="PANTHER" id="PTHR43133">
    <property type="entry name" value="RNA POLYMERASE ECF-TYPE SIGMA FACTO"/>
    <property type="match status" value="1"/>
</dbReference>
<comment type="similarity">
    <text evidence="1">Belongs to the sigma-70 factor family. ECF subfamily.</text>
</comment>
<gene>
    <name evidence="6" type="ORF">J2Z64_004224</name>
</gene>
<dbReference type="InterPro" id="IPR039425">
    <property type="entry name" value="RNA_pol_sigma-70-like"/>
</dbReference>
<dbReference type="OrthoDB" id="1918609at2"/>
<dbReference type="EMBL" id="JAGGMB010000023">
    <property type="protein sequence ID" value="MBP2079917.1"/>
    <property type="molecule type" value="Genomic_DNA"/>
</dbReference>
<dbReference type="RefSeq" id="WP_149473497.1">
    <property type="nucleotide sequence ID" value="NZ_JAGGMB010000023.1"/>
</dbReference>
<evidence type="ECO:0000256" key="4">
    <source>
        <dbReference type="ARBA" id="ARBA00023163"/>
    </source>
</evidence>
<dbReference type="Pfam" id="PF04542">
    <property type="entry name" value="Sigma70_r2"/>
    <property type="match status" value="1"/>
</dbReference>
<dbReference type="SUPFAM" id="SSF88946">
    <property type="entry name" value="Sigma2 domain of RNA polymerase sigma factors"/>
    <property type="match status" value="1"/>
</dbReference>
<dbReference type="InterPro" id="IPR007627">
    <property type="entry name" value="RNA_pol_sigma70_r2"/>
</dbReference>
<keyword evidence="3" id="KW-0731">Sigma factor</keyword>
<name>A0A9X1CLL3_9BACI</name>
<keyword evidence="7" id="KW-1185">Reference proteome</keyword>
<dbReference type="InterPro" id="IPR013324">
    <property type="entry name" value="RNA_pol_sigma_r3/r4-like"/>
</dbReference>
<reference evidence="6" key="1">
    <citation type="submission" date="2021-03" db="EMBL/GenBank/DDBJ databases">
        <title>Genomic Encyclopedia of Type Strains, Phase IV (KMG-IV): sequencing the most valuable type-strain genomes for metagenomic binning, comparative biology and taxonomic classification.</title>
        <authorList>
            <person name="Goeker M."/>
        </authorList>
    </citation>
    <scope>NUCLEOTIDE SEQUENCE</scope>
    <source>
        <strain evidence="6">DSM 107338</strain>
    </source>
</reference>
<proteinExistence type="inferred from homology"/>
<evidence type="ECO:0000256" key="3">
    <source>
        <dbReference type="ARBA" id="ARBA00023082"/>
    </source>
</evidence>
<dbReference type="SUPFAM" id="SSF88659">
    <property type="entry name" value="Sigma3 and sigma4 domains of RNA polymerase sigma factors"/>
    <property type="match status" value="1"/>
</dbReference>
<evidence type="ECO:0000259" key="5">
    <source>
        <dbReference type="Pfam" id="PF04542"/>
    </source>
</evidence>
<dbReference type="PANTHER" id="PTHR43133:SF60">
    <property type="entry name" value="RNA POLYMERASE SIGMA FACTOR SIGV"/>
    <property type="match status" value="1"/>
</dbReference>
<organism evidence="6 7">
    <name type="scientific">Oceanobacillus polygoni</name>
    <dbReference type="NCBI Taxonomy" id="1235259"/>
    <lineage>
        <taxon>Bacteria</taxon>
        <taxon>Bacillati</taxon>
        <taxon>Bacillota</taxon>
        <taxon>Bacilli</taxon>
        <taxon>Bacillales</taxon>
        <taxon>Bacillaceae</taxon>
        <taxon>Oceanobacillus</taxon>
    </lineage>
</organism>
<feature type="domain" description="RNA polymerase sigma-70 region 2" evidence="5">
    <location>
        <begin position="24"/>
        <end position="76"/>
    </location>
</feature>
<comment type="caution">
    <text evidence="6">The sequence shown here is derived from an EMBL/GenBank/DDBJ whole genome shotgun (WGS) entry which is preliminary data.</text>
</comment>
<evidence type="ECO:0000313" key="7">
    <source>
        <dbReference type="Proteomes" id="UP001138793"/>
    </source>
</evidence>
<sequence length="157" mass="18644">MREIGIRAIKQLKKGDYGAFKKVVDHYHQAVYHICYMILGDNKNAEELAKDTFLHVFNDRDNCQAIDKKFSLWLFQQTIDLAQKRFGMNWCTIFSEFPEEDLKILFMHVSLKERLALTLRSRNQLSVDEISKVLETPNTEIVSYIWQGREKIRKLMR</sequence>
<keyword evidence="4" id="KW-0804">Transcription</keyword>
<accession>A0A9X1CLL3</accession>
<dbReference type="GO" id="GO:0016987">
    <property type="term" value="F:sigma factor activity"/>
    <property type="evidence" value="ECO:0007669"/>
    <property type="project" value="UniProtKB-KW"/>
</dbReference>
<dbReference type="Proteomes" id="UP001138793">
    <property type="component" value="Unassembled WGS sequence"/>
</dbReference>
<evidence type="ECO:0000256" key="1">
    <source>
        <dbReference type="ARBA" id="ARBA00010641"/>
    </source>
</evidence>
<evidence type="ECO:0000256" key="2">
    <source>
        <dbReference type="ARBA" id="ARBA00023015"/>
    </source>
</evidence>